<dbReference type="InterPro" id="IPR002913">
    <property type="entry name" value="START_lipid-bd_dom"/>
</dbReference>
<dbReference type="GO" id="GO:0015485">
    <property type="term" value="F:cholesterol binding"/>
    <property type="evidence" value="ECO:0007669"/>
    <property type="project" value="TreeGrafter"/>
</dbReference>
<dbReference type="PANTHER" id="PTHR46121">
    <property type="entry name" value="STEROIDOGENIC ACUTE REGULATORY PROTEIN-LIKE"/>
    <property type="match status" value="1"/>
</dbReference>
<evidence type="ECO:0000313" key="3">
    <source>
        <dbReference type="Proteomes" id="UP000677054"/>
    </source>
</evidence>
<sequence>MRWGRGRGRRGGTRSVIVRSLQTVLDYDCEWAFRQSWMTVNDAPEWDPDILSTRILRNASESCRVFRAVTWPRALGLVASRDFVAVECHERVGEARYWAVVGVEAPEEAPEEGVVRGRVDPGGGFAFSPHGEDGKKTLFRLVPMMELDVPFLPRAFVKKLLLARQRKFVALLRDRLSDLHFLS</sequence>
<dbReference type="GO" id="GO:0030301">
    <property type="term" value="P:cholesterol transport"/>
    <property type="evidence" value="ECO:0007669"/>
    <property type="project" value="TreeGrafter"/>
</dbReference>
<dbReference type="GO" id="GO:0005765">
    <property type="term" value="C:lysosomal membrane"/>
    <property type="evidence" value="ECO:0007669"/>
    <property type="project" value="TreeGrafter"/>
</dbReference>
<keyword evidence="3" id="KW-1185">Reference proteome</keyword>
<proteinExistence type="predicted"/>
<gene>
    <name evidence="2" type="ORF">DSTB1V02_LOCUS11484</name>
</gene>
<dbReference type="GO" id="GO:0099044">
    <property type="term" value="P:vesicle tethering to endoplasmic reticulum"/>
    <property type="evidence" value="ECO:0007669"/>
    <property type="project" value="TreeGrafter"/>
</dbReference>
<dbReference type="EMBL" id="CAJPEV010003767">
    <property type="protein sequence ID" value="CAG0900495.1"/>
    <property type="molecule type" value="Genomic_DNA"/>
</dbReference>
<dbReference type="GO" id="GO:0005789">
    <property type="term" value="C:endoplasmic reticulum membrane"/>
    <property type="evidence" value="ECO:0007669"/>
    <property type="project" value="TreeGrafter"/>
</dbReference>
<organism evidence="2">
    <name type="scientific">Darwinula stevensoni</name>
    <dbReference type="NCBI Taxonomy" id="69355"/>
    <lineage>
        <taxon>Eukaryota</taxon>
        <taxon>Metazoa</taxon>
        <taxon>Ecdysozoa</taxon>
        <taxon>Arthropoda</taxon>
        <taxon>Crustacea</taxon>
        <taxon>Oligostraca</taxon>
        <taxon>Ostracoda</taxon>
        <taxon>Podocopa</taxon>
        <taxon>Podocopida</taxon>
        <taxon>Darwinulocopina</taxon>
        <taxon>Darwinuloidea</taxon>
        <taxon>Darwinulidae</taxon>
        <taxon>Darwinula</taxon>
    </lineage>
</organism>
<dbReference type="PROSITE" id="PS50848">
    <property type="entry name" value="START"/>
    <property type="match status" value="1"/>
</dbReference>
<dbReference type="Pfam" id="PF01852">
    <property type="entry name" value="START"/>
    <property type="match status" value="1"/>
</dbReference>
<feature type="domain" description="START" evidence="1">
    <location>
        <begin position="1"/>
        <end position="181"/>
    </location>
</feature>
<name>A0A7R9ACL7_9CRUS</name>
<dbReference type="Gene3D" id="3.30.530.20">
    <property type="match status" value="1"/>
</dbReference>
<dbReference type="Proteomes" id="UP000677054">
    <property type="component" value="Unassembled WGS sequence"/>
</dbReference>
<accession>A0A7R9ACL7</accession>
<dbReference type="InterPro" id="IPR051869">
    <property type="entry name" value="STARD3"/>
</dbReference>
<dbReference type="PANTHER" id="PTHR46121:SF1">
    <property type="entry name" value="STARD3 N-TERMINAL-LIKE PROTEIN"/>
    <property type="match status" value="1"/>
</dbReference>
<evidence type="ECO:0000313" key="2">
    <source>
        <dbReference type="EMBL" id="CAD7251722.1"/>
    </source>
</evidence>
<dbReference type="AlphaFoldDB" id="A0A7R9ACL7"/>
<dbReference type="GO" id="GO:0140284">
    <property type="term" value="C:endoplasmic reticulum-endosome membrane contact site"/>
    <property type="evidence" value="ECO:0007669"/>
    <property type="project" value="TreeGrafter"/>
</dbReference>
<evidence type="ECO:0000259" key="1">
    <source>
        <dbReference type="PROSITE" id="PS50848"/>
    </source>
</evidence>
<reference evidence="2" key="1">
    <citation type="submission" date="2020-11" db="EMBL/GenBank/DDBJ databases">
        <authorList>
            <person name="Tran Van P."/>
        </authorList>
    </citation>
    <scope>NUCLEOTIDE SEQUENCE</scope>
</reference>
<dbReference type="InterPro" id="IPR023393">
    <property type="entry name" value="START-like_dom_sf"/>
</dbReference>
<dbReference type="EMBL" id="LR903284">
    <property type="protein sequence ID" value="CAD7251722.1"/>
    <property type="molecule type" value="Genomic_DNA"/>
</dbReference>
<protein>
    <recommendedName>
        <fullName evidence="1">START domain-containing protein</fullName>
    </recommendedName>
</protein>
<dbReference type="GO" id="GO:0031902">
    <property type="term" value="C:late endosome membrane"/>
    <property type="evidence" value="ECO:0007669"/>
    <property type="project" value="TreeGrafter"/>
</dbReference>
<dbReference type="SUPFAM" id="SSF55961">
    <property type="entry name" value="Bet v1-like"/>
    <property type="match status" value="1"/>
</dbReference>